<dbReference type="Proteomes" id="UP001163823">
    <property type="component" value="Chromosome 4"/>
</dbReference>
<keyword evidence="2" id="KW-0472">Membrane</keyword>
<keyword evidence="2" id="KW-1133">Transmembrane helix</keyword>
<feature type="region of interest" description="Disordered" evidence="1">
    <location>
        <begin position="122"/>
        <end position="147"/>
    </location>
</feature>
<sequence length="187" mass="21447">MDQVKNRECENVEVKEREHGDDTIQRIMFTAGTVLLIACLKRATVVFFFEQWRACVFLILNLILLAILFMSLSPGLWSGNQESSDPFVKEVKIGKTKKEGQLRYSKAVEGGEEDYEEECRTSGVRIEKSQEEGEEEGEENEGGTHLSKEELNERVEAFIAMFRQHLVSDAKHFYMNSSQRTCLTVEI</sequence>
<evidence type="ECO:0000313" key="3">
    <source>
        <dbReference type="EMBL" id="KAJ7970922.1"/>
    </source>
</evidence>
<proteinExistence type="predicted"/>
<feature type="compositionally biased region" description="Acidic residues" evidence="1">
    <location>
        <begin position="132"/>
        <end position="141"/>
    </location>
</feature>
<evidence type="ECO:0000313" key="4">
    <source>
        <dbReference type="Proteomes" id="UP001163823"/>
    </source>
</evidence>
<feature type="transmembrane region" description="Helical" evidence="2">
    <location>
        <begin position="56"/>
        <end position="77"/>
    </location>
</feature>
<evidence type="ECO:0000256" key="1">
    <source>
        <dbReference type="SAM" id="MobiDB-lite"/>
    </source>
</evidence>
<comment type="caution">
    <text evidence="3">The sequence shown here is derived from an EMBL/GenBank/DDBJ whole genome shotgun (WGS) entry which is preliminary data.</text>
</comment>
<accession>A0AAD7PXD5</accession>
<organism evidence="3 4">
    <name type="scientific">Quillaja saponaria</name>
    <name type="common">Soap bark tree</name>
    <dbReference type="NCBI Taxonomy" id="32244"/>
    <lineage>
        <taxon>Eukaryota</taxon>
        <taxon>Viridiplantae</taxon>
        <taxon>Streptophyta</taxon>
        <taxon>Embryophyta</taxon>
        <taxon>Tracheophyta</taxon>
        <taxon>Spermatophyta</taxon>
        <taxon>Magnoliopsida</taxon>
        <taxon>eudicotyledons</taxon>
        <taxon>Gunneridae</taxon>
        <taxon>Pentapetalae</taxon>
        <taxon>rosids</taxon>
        <taxon>fabids</taxon>
        <taxon>Fabales</taxon>
        <taxon>Quillajaceae</taxon>
        <taxon>Quillaja</taxon>
    </lineage>
</organism>
<feature type="transmembrane region" description="Helical" evidence="2">
    <location>
        <begin position="27"/>
        <end position="49"/>
    </location>
</feature>
<keyword evidence="4" id="KW-1185">Reference proteome</keyword>
<protein>
    <submittedName>
        <fullName evidence="3">ABC transporter F family member 4</fullName>
    </submittedName>
</protein>
<evidence type="ECO:0000256" key="2">
    <source>
        <dbReference type="SAM" id="Phobius"/>
    </source>
</evidence>
<dbReference type="PANTHER" id="PTHR35997">
    <property type="entry name" value="COTTON FIBER PROTEIN-RELATED"/>
    <property type="match status" value="1"/>
</dbReference>
<reference evidence="3" key="1">
    <citation type="journal article" date="2023" name="Science">
        <title>Elucidation of the pathway for biosynthesis of saponin adjuvants from the soapbark tree.</title>
        <authorList>
            <person name="Reed J."/>
            <person name="Orme A."/>
            <person name="El-Demerdash A."/>
            <person name="Owen C."/>
            <person name="Martin L.B.B."/>
            <person name="Misra R.C."/>
            <person name="Kikuchi S."/>
            <person name="Rejzek M."/>
            <person name="Martin A.C."/>
            <person name="Harkess A."/>
            <person name="Leebens-Mack J."/>
            <person name="Louveau T."/>
            <person name="Stephenson M.J."/>
            <person name="Osbourn A."/>
        </authorList>
    </citation>
    <scope>NUCLEOTIDE SEQUENCE</scope>
    <source>
        <strain evidence="3">S10</strain>
    </source>
</reference>
<dbReference type="PANTHER" id="PTHR35997:SF5">
    <property type="entry name" value="OS09G0539700 PROTEIN"/>
    <property type="match status" value="1"/>
</dbReference>
<dbReference type="AlphaFoldDB" id="A0AAD7PXD5"/>
<name>A0AAD7PXD5_QUISA</name>
<dbReference type="EMBL" id="JARAOO010000004">
    <property type="protein sequence ID" value="KAJ7970922.1"/>
    <property type="molecule type" value="Genomic_DNA"/>
</dbReference>
<gene>
    <name evidence="3" type="ORF">O6P43_009032</name>
</gene>
<keyword evidence="2" id="KW-0812">Transmembrane</keyword>
<dbReference type="KEGG" id="qsa:O6P43_009032"/>